<evidence type="ECO:0000313" key="2">
    <source>
        <dbReference type="EMBL" id="MCF1714519.1"/>
    </source>
</evidence>
<evidence type="ECO:0008006" key="4">
    <source>
        <dbReference type="Google" id="ProtNLM"/>
    </source>
</evidence>
<accession>A0ABS9BI45</accession>
<feature type="chain" id="PRO_5045955429" description="Repeat protein (TIGR03806 family)" evidence="1">
    <location>
        <begin position="21"/>
        <end position="347"/>
    </location>
</feature>
<keyword evidence="1" id="KW-0732">Signal</keyword>
<name>A0ABS9BI45_9BACT</name>
<sequence>MKTFSIICALLLSLGLMSHLDSSVSSFTPKEKLSDYQYFVGPLAELNPAPGIIPYELNSSLFSNYAEKLRYIVLPENGQMNYHPTQPFELPIGTVLIKHFYYPLDFSNPGKGRKLIETRLLIHEATGWNALPYIWNEEQTEAYYDVAGDTRTVSYIDNKGKKQRTNYVIPNKNQCKGCHTNGKEFLPIGISARHLNKTVSFTGIRGNQLSKWANKGWLKGLPADGVPANADWENSTASLNARARSYLDINCGHCHSPGGPANTSGLFLDIHNKDPHLLGIHKTPVAAGRGSGNLSYAIVPGKPEKSILVYRMNTNDPGIAMPELGREQIHKEGVALISDWIRSLQTQ</sequence>
<protein>
    <recommendedName>
        <fullName evidence="4">Repeat protein (TIGR03806 family)</fullName>
    </recommendedName>
</protein>
<proteinExistence type="predicted"/>
<gene>
    <name evidence="2" type="ORF">L0U88_07755</name>
</gene>
<feature type="signal peptide" evidence="1">
    <location>
        <begin position="1"/>
        <end position="20"/>
    </location>
</feature>
<evidence type="ECO:0000313" key="3">
    <source>
        <dbReference type="Proteomes" id="UP001200145"/>
    </source>
</evidence>
<comment type="caution">
    <text evidence="2">The sequence shown here is derived from an EMBL/GenBank/DDBJ whole genome shotgun (WGS) entry which is preliminary data.</text>
</comment>
<keyword evidence="3" id="KW-1185">Reference proteome</keyword>
<evidence type="ECO:0000256" key="1">
    <source>
        <dbReference type="SAM" id="SignalP"/>
    </source>
</evidence>
<reference evidence="2 3" key="1">
    <citation type="submission" date="2022-01" db="EMBL/GenBank/DDBJ databases">
        <title>Flavihumibacter sp. nov., isolated from sediment of a river.</title>
        <authorList>
            <person name="Liu H."/>
        </authorList>
    </citation>
    <scope>NUCLEOTIDE SEQUENCE [LARGE SCALE GENOMIC DNA]</scope>
    <source>
        <strain evidence="2 3">RY-1</strain>
    </source>
</reference>
<dbReference type="Proteomes" id="UP001200145">
    <property type="component" value="Unassembled WGS sequence"/>
</dbReference>
<dbReference type="InterPro" id="IPR022269">
    <property type="entry name" value="SO_2930-like_C"/>
</dbReference>
<dbReference type="RefSeq" id="WP_234865261.1">
    <property type="nucleotide sequence ID" value="NZ_JAKEVY010000002.1"/>
</dbReference>
<dbReference type="NCBIfam" id="TIGR03806">
    <property type="entry name" value="chp_HNE_0200"/>
    <property type="match status" value="1"/>
</dbReference>
<dbReference type="EMBL" id="JAKEVY010000002">
    <property type="protein sequence ID" value="MCF1714519.1"/>
    <property type="molecule type" value="Genomic_DNA"/>
</dbReference>
<organism evidence="2 3">
    <name type="scientific">Flavihumibacter fluminis</name>
    <dbReference type="NCBI Taxonomy" id="2909236"/>
    <lineage>
        <taxon>Bacteria</taxon>
        <taxon>Pseudomonadati</taxon>
        <taxon>Bacteroidota</taxon>
        <taxon>Chitinophagia</taxon>
        <taxon>Chitinophagales</taxon>
        <taxon>Chitinophagaceae</taxon>
        <taxon>Flavihumibacter</taxon>
    </lineage>
</organism>